<name>A0A6A3MZ11_9STRA</name>
<proteinExistence type="predicted"/>
<gene>
    <name evidence="2" type="ORF">PR002_g6032</name>
</gene>
<evidence type="ECO:0000313" key="3">
    <source>
        <dbReference type="Proteomes" id="UP000435112"/>
    </source>
</evidence>
<evidence type="ECO:0000256" key="1">
    <source>
        <dbReference type="SAM" id="MobiDB-lite"/>
    </source>
</evidence>
<dbReference type="AlphaFoldDB" id="A0A6A3MZ11"/>
<dbReference type="Proteomes" id="UP000435112">
    <property type="component" value="Unassembled WGS sequence"/>
</dbReference>
<dbReference type="EMBL" id="QXFU01000266">
    <property type="protein sequence ID" value="KAE9038427.1"/>
    <property type="molecule type" value="Genomic_DNA"/>
</dbReference>
<comment type="caution">
    <text evidence="2">The sequence shown here is derived from an EMBL/GenBank/DDBJ whole genome shotgun (WGS) entry which is preliminary data.</text>
</comment>
<accession>A0A6A3MZ11</accession>
<protein>
    <submittedName>
        <fullName evidence="2">Uncharacterized protein</fullName>
    </submittedName>
</protein>
<reference evidence="2 3" key="1">
    <citation type="submission" date="2018-09" db="EMBL/GenBank/DDBJ databases">
        <title>Genomic investigation of the strawberry pathogen Phytophthora fragariae indicates pathogenicity is determined by transcriptional variation in three key races.</title>
        <authorList>
            <person name="Adams T.M."/>
            <person name="Armitage A.D."/>
            <person name="Sobczyk M.K."/>
            <person name="Bates H.J."/>
            <person name="Dunwell J.M."/>
            <person name="Nellist C.F."/>
            <person name="Harrison R.J."/>
        </authorList>
    </citation>
    <scope>NUCLEOTIDE SEQUENCE [LARGE SCALE GENOMIC DNA]</scope>
    <source>
        <strain evidence="2 3">SCRP324</strain>
    </source>
</reference>
<evidence type="ECO:0000313" key="2">
    <source>
        <dbReference type="EMBL" id="KAE9038427.1"/>
    </source>
</evidence>
<organism evidence="2 3">
    <name type="scientific">Phytophthora rubi</name>
    <dbReference type="NCBI Taxonomy" id="129364"/>
    <lineage>
        <taxon>Eukaryota</taxon>
        <taxon>Sar</taxon>
        <taxon>Stramenopiles</taxon>
        <taxon>Oomycota</taxon>
        <taxon>Peronosporomycetes</taxon>
        <taxon>Peronosporales</taxon>
        <taxon>Peronosporaceae</taxon>
        <taxon>Phytophthora</taxon>
    </lineage>
</organism>
<sequence length="130" mass="14156">MNSILKSFITMSSADSKREQLVAIVVIWLRDRNCGGKCRTLHSPADKNTSVDATYHEVDEVNGLKLINGETPSRDVRMRADSIVSSSSSSSTLKAPSSSESPRRLPLSGSCTVHCTRPQSSAPRRARPAR</sequence>
<feature type="region of interest" description="Disordered" evidence="1">
    <location>
        <begin position="69"/>
        <end position="130"/>
    </location>
</feature>
<feature type="compositionally biased region" description="Low complexity" evidence="1">
    <location>
        <begin position="82"/>
        <end position="110"/>
    </location>
</feature>